<evidence type="ECO:0000256" key="3">
    <source>
        <dbReference type="ARBA" id="ARBA00004496"/>
    </source>
</evidence>
<evidence type="ECO:0000259" key="27">
    <source>
        <dbReference type="PROSITE" id="PS50975"/>
    </source>
</evidence>
<dbReference type="InterPro" id="IPR011095">
    <property type="entry name" value="Dala_Dala_lig_C"/>
</dbReference>
<dbReference type="SUPFAM" id="SSF52440">
    <property type="entry name" value="PreATP-grasp domain"/>
    <property type="match status" value="1"/>
</dbReference>
<keyword evidence="10 24" id="KW-0547">Nucleotide-binding</keyword>
<evidence type="ECO:0000256" key="13">
    <source>
        <dbReference type="ARBA" id="ARBA00022960"/>
    </source>
</evidence>
<comment type="similarity">
    <text evidence="5 22">Belongs to the D-alanine--D-alanine ligase family.</text>
</comment>
<evidence type="ECO:0000256" key="23">
    <source>
        <dbReference type="PIRSR" id="PIRSR039102-1"/>
    </source>
</evidence>
<feature type="domain" description="ATP-grasp" evidence="27">
    <location>
        <begin position="127"/>
        <end position="335"/>
    </location>
</feature>
<evidence type="ECO:0000256" key="18">
    <source>
        <dbReference type="ARBA" id="ARBA00060592"/>
    </source>
</evidence>
<gene>
    <name evidence="22" type="primary">ddl</name>
    <name evidence="28" type="ORF">FDZ14_28780</name>
</gene>
<keyword evidence="13 22" id="KW-0133">Cell shape</keyword>
<evidence type="ECO:0000256" key="16">
    <source>
        <dbReference type="ARBA" id="ARBA00023316"/>
    </source>
</evidence>
<evidence type="ECO:0000256" key="14">
    <source>
        <dbReference type="ARBA" id="ARBA00022984"/>
    </source>
</evidence>
<dbReference type="UniPathway" id="UPA00219"/>
<dbReference type="Pfam" id="PF01820">
    <property type="entry name" value="Dala_Dala_lig_N"/>
    <property type="match status" value="1"/>
</dbReference>
<feature type="binding site" evidence="25">
    <location>
        <position position="302"/>
    </location>
    <ligand>
        <name>Mg(2+)</name>
        <dbReference type="ChEBI" id="CHEBI:18420"/>
        <label>1</label>
    </ligand>
</feature>
<evidence type="ECO:0000256" key="17">
    <source>
        <dbReference type="ARBA" id="ARBA00047614"/>
    </source>
</evidence>
<evidence type="ECO:0000256" key="5">
    <source>
        <dbReference type="ARBA" id="ARBA00010871"/>
    </source>
</evidence>
<dbReference type="RefSeq" id="WP_171778076.1">
    <property type="nucleotide sequence ID" value="NZ_CP045273.1"/>
</dbReference>
<dbReference type="GO" id="GO:0005829">
    <property type="term" value="C:cytosol"/>
    <property type="evidence" value="ECO:0007669"/>
    <property type="project" value="TreeGrafter"/>
</dbReference>
<feature type="binding site" evidence="25">
    <location>
        <position position="302"/>
    </location>
    <ligand>
        <name>Mg(2+)</name>
        <dbReference type="ChEBI" id="CHEBI:18420"/>
        <label>2</label>
    </ligand>
</feature>
<feature type="binding site" evidence="24">
    <location>
        <begin position="168"/>
        <end position="170"/>
    </location>
    <ligand>
        <name>ATP</name>
        <dbReference type="ChEBI" id="CHEBI:30616"/>
    </ligand>
</feature>
<comment type="pathway">
    <text evidence="4 22">Cell wall biogenesis; peptidoglycan biosynthesis.</text>
</comment>
<dbReference type="InterPro" id="IPR011761">
    <property type="entry name" value="ATP-grasp"/>
</dbReference>
<evidence type="ECO:0000256" key="26">
    <source>
        <dbReference type="PROSITE-ProRule" id="PRU00409"/>
    </source>
</evidence>
<keyword evidence="28" id="KW-0614">Plasmid</keyword>
<proteinExistence type="inferred from homology"/>
<feature type="active site" evidence="23">
    <location>
        <position position="15"/>
    </location>
</feature>
<keyword evidence="8 22" id="KW-0436">Ligase</keyword>
<evidence type="ECO:0000313" key="28">
    <source>
        <dbReference type="EMBL" id="QJX80094.1"/>
    </source>
</evidence>
<dbReference type="InterPro" id="IPR013815">
    <property type="entry name" value="ATP_grasp_subdomain_1"/>
</dbReference>
<evidence type="ECO:0000256" key="20">
    <source>
        <dbReference type="ARBA" id="ARBA00076288"/>
    </source>
</evidence>
<evidence type="ECO:0000256" key="9">
    <source>
        <dbReference type="ARBA" id="ARBA00022723"/>
    </source>
</evidence>
<feature type="binding site" evidence="24">
    <location>
        <begin position="301"/>
        <end position="302"/>
    </location>
    <ligand>
        <name>ATP</name>
        <dbReference type="ChEBI" id="CHEBI:30616"/>
    </ligand>
</feature>
<dbReference type="AlphaFoldDB" id="A0A6M6E373"/>
<dbReference type="GO" id="GO:0046872">
    <property type="term" value="F:metal ion binding"/>
    <property type="evidence" value="ECO:0007669"/>
    <property type="project" value="UniProtKB-KW"/>
</dbReference>
<evidence type="ECO:0000256" key="24">
    <source>
        <dbReference type="PIRSR" id="PIRSR039102-2"/>
    </source>
</evidence>
<keyword evidence="14 22" id="KW-0573">Peptidoglycan synthesis</keyword>
<name>A0A6M6E373_PRIMG</name>
<evidence type="ECO:0000256" key="1">
    <source>
        <dbReference type="ARBA" id="ARBA00001936"/>
    </source>
</evidence>
<keyword evidence="7 22" id="KW-0963">Cytoplasm</keyword>
<feature type="binding site" evidence="24">
    <location>
        <position position="123"/>
    </location>
    <ligand>
        <name>ATP</name>
        <dbReference type="ChEBI" id="CHEBI:30616"/>
    </ligand>
</feature>
<dbReference type="PROSITE" id="PS50975">
    <property type="entry name" value="ATP_GRASP"/>
    <property type="match status" value="1"/>
</dbReference>
<evidence type="ECO:0000256" key="11">
    <source>
        <dbReference type="ARBA" id="ARBA00022840"/>
    </source>
</evidence>
<accession>A0A6M6E373</accession>
<dbReference type="NCBIfam" id="NF002528">
    <property type="entry name" value="PRK01966.1-4"/>
    <property type="match status" value="1"/>
</dbReference>
<dbReference type="Gene3D" id="3.30.470.20">
    <property type="entry name" value="ATP-grasp fold, B domain"/>
    <property type="match status" value="1"/>
</dbReference>
<dbReference type="GO" id="GO:0005524">
    <property type="term" value="F:ATP binding"/>
    <property type="evidence" value="ECO:0007669"/>
    <property type="project" value="UniProtKB-UniRule"/>
</dbReference>
<dbReference type="PROSITE" id="PS00844">
    <property type="entry name" value="DALA_DALA_LIGASE_2"/>
    <property type="match status" value="1"/>
</dbReference>
<dbReference type="Pfam" id="PF07478">
    <property type="entry name" value="Dala_Dala_lig_C"/>
    <property type="match status" value="1"/>
</dbReference>
<evidence type="ECO:0000313" key="29">
    <source>
        <dbReference type="Proteomes" id="UP000501076"/>
    </source>
</evidence>
<keyword evidence="16 22" id="KW-0961">Cell wall biogenesis/degradation</keyword>
<dbReference type="NCBIfam" id="TIGR01205">
    <property type="entry name" value="D_ala_D_alaTIGR"/>
    <property type="match status" value="1"/>
</dbReference>
<dbReference type="PANTHER" id="PTHR23132:SF25">
    <property type="entry name" value="D-ALANINE--D-ALANINE LIGASE A"/>
    <property type="match status" value="1"/>
</dbReference>
<comment type="catalytic activity">
    <reaction evidence="17 22">
        <text>2 D-alanine + ATP = D-alanyl-D-alanine + ADP + phosphate + H(+)</text>
        <dbReference type="Rhea" id="RHEA:11224"/>
        <dbReference type="ChEBI" id="CHEBI:15378"/>
        <dbReference type="ChEBI" id="CHEBI:30616"/>
        <dbReference type="ChEBI" id="CHEBI:43474"/>
        <dbReference type="ChEBI" id="CHEBI:57416"/>
        <dbReference type="ChEBI" id="CHEBI:57822"/>
        <dbReference type="ChEBI" id="CHEBI:456216"/>
        <dbReference type="EC" id="6.3.2.4"/>
    </reaction>
</comment>
<feature type="binding site" evidence="25">
    <location>
        <position position="304"/>
    </location>
    <ligand>
        <name>Mg(2+)</name>
        <dbReference type="ChEBI" id="CHEBI:18420"/>
        <label>2</label>
    </ligand>
</feature>
<protein>
    <recommendedName>
        <fullName evidence="19 22">D-alanine--D-alanine ligase</fullName>
        <ecNumber evidence="6 22">6.3.2.4</ecNumber>
    </recommendedName>
    <alternativeName>
        <fullName evidence="21 22">D-Ala-D-Ala ligase</fullName>
    </alternativeName>
    <alternativeName>
        <fullName evidence="20 22">D-alanylalanine synthetase</fullName>
    </alternativeName>
</protein>
<keyword evidence="9 25" id="KW-0479">Metal-binding</keyword>
<dbReference type="PANTHER" id="PTHR23132">
    <property type="entry name" value="D-ALANINE--D-ALANINE LIGASE"/>
    <property type="match status" value="1"/>
</dbReference>
<evidence type="ECO:0000256" key="7">
    <source>
        <dbReference type="ARBA" id="ARBA00022490"/>
    </source>
</evidence>
<feature type="active site" evidence="23">
    <location>
        <position position="313"/>
    </location>
</feature>
<dbReference type="SUPFAM" id="SSF56059">
    <property type="entry name" value="Glutathione synthetase ATP-binding domain-like"/>
    <property type="match status" value="1"/>
</dbReference>
<dbReference type="Gene3D" id="3.30.1490.20">
    <property type="entry name" value="ATP-grasp fold, A domain"/>
    <property type="match status" value="1"/>
</dbReference>
<dbReference type="HAMAP" id="MF_00047">
    <property type="entry name" value="Dala_Dala_lig"/>
    <property type="match status" value="1"/>
</dbReference>
<evidence type="ECO:0000256" key="19">
    <source>
        <dbReference type="ARBA" id="ARBA00068427"/>
    </source>
</evidence>
<comment type="function">
    <text evidence="2 22">Cell wall formation.</text>
</comment>
<feature type="binding site" evidence="24">
    <location>
        <begin position="206"/>
        <end position="213"/>
    </location>
    <ligand>
        <name>ATP</name>
        <dbReference type="ChEBI" id="CHEBI:30616"/>
    </ligand>
</feature>
<sequence>MKRTVAVLYGGASGEHEVSIKSAFNILSNIDYTQFNAKPIFINKENKWFEQGTLQSAPSTESQLVATHPTTFNPFKLESLVDVVFPITHGPFGEDGRLQSILDYINVPYVGCGVLESAVSMDKGTTKDLFVANNIPQGQYQYFYENDYALSKDSILTDIETQLGYPCFIKPANLGSSVGINKASNRPELLHALEVAFKHDNKVVVEEFIKAREVEIGVLGNGPYTLSSIGEIETSADFYDYDAKYVSTEGNKMLIPTSLPPEVEAEIRIYAEKVAKVINVKGLSRIDFFYSEEAANRVMVNEINTLPGFTKHSMYPMLFGDIGIEYKDLITQLIDLAFANHKTKKLYSQLVTK</sequence>
<comment type="pathway">
    <text evidence="18">Glycan biosynthesis.</text>
</comment>
<evidence type="ECO:0000256" key="21">
    <source>
        <dbReference type="ARBA" id="ARBA00077154"/>
    </source>
</evidence>
<dbReference type="Proteomes" id="UP000501076">
    <property type="component" value="Plasmid pFDU301A"/>
</dbReference>
<keyword evidence="12 25" id="KW-0460">Magnesium</keyword>
<comment type="subcellular location">
    <subcellularLocation>
        <location evidence="3 22">Cytoplasm</location>
    </subcellularLocation>
</comment>
<dbReference type="FunFam" id="3.30.1490.20:FF:000007">
    <property type="entry name" value="D-alanine--D-alanine ligase"/>
    <property type="match status" value="1"/>
</dbReference>
<feature type="binding site" evidence="24">
    <location>
        <begin position="176"/>
        <end position="177"/>
    </location>
    <ligand>
        <name>ATP</name>
        <dbReference type="ChEBI" id="CHEBI:30616"/>
    </ligand>
</feature>
<dbReference type="InterPro" id="IPR011127">
    <property type="entry name" value="Dala_Dala_lig_N"/>
</dbReference>
<evidence type="ECO:0000256" key="8">
    <source>
        <dbReference type="ARBA" id="ARBA00022598"/>
    </source>
</evidence>
<feature type="active site" evidence="23">
    <location>
        <position position="176"/>
    </location>
</feature>
<dbReference type="InterPro" id="IPR016185">
    <property type="entry name" value="PreATP-grasp_dom_sf"/>
</dbReference>
<reference evidence="28 29" key="1">
    <citation type="submission" date="2019-10" db="EMBL/GenBank/DDBJ databases">
        <title>Complete genome sequences for adaption low water activity.</title>
        <authorList>
            <person name="Zhao L."/>
            <person name="Zhong J."/>
        </authorList>
    </citation>
    <scope>NUCLEOTIDE SEQUENCE [LARGE SCALE GENOMIC DNA]</scope>
    <source>
        <strain evidence="28 29">FDU301</strain>
        <plasmid evidence="29">pfdu301a</plasmid>
    </source>
</reference>
<keyword evidence="15 25" id="KW-0464">Manganese</keyword>
<dbReference type="EMBL" id="CP045273">
    <property type="protein sequence ID" value="QJX80094.1"/>
    <property type="molecule type" value="Genomic_DNA"/>
</dbReference>
<evidence type="ECO:0000256" key="15">
    <source>
        <dbReference type="ARBA" id="ARBA00023211"/>
    </source>
</evidence>
<geneLocation type="plasmid" evidence="29">
    <name>pfdu301a</name>
</geneLocation>
<dbReference type="GO" id="GO:0071555">
    <property type="term" value="P:cell wall organization"/>
    <property type="evidence" value="ECO:0007669"/>
    <property type="project" value="UniProtKB-KW"/>
</dbReference>
<dbReference type="InterPro" id="IPR005905">
    <property type="entry name" value="D_ala_D_ala"/>
</dbReference>
<dbReference type="PIRSF" id="PIRSF039102">
    <property type="entry name" value="Ddl/VanB"/>
    <property type="match status" value="1"/>
</dbReference>
<dbReference type="GO" id="GO:0009252">
    <property type="term" value="P:peptidoglycan biosynthetic process"/>
    <property type="evidence" value="ECO:0007669"/>
    <property type="project" value="UniProtKB-UniRule"/>
</dbReference>
<dbReference type="GO" id="GO:0008716">
    <property type="term" value="F:D-alanine-D-alanine ligase activity"/>
    <property type="evidence" value="ECO:0007669"/>
    <property type="project" value="UniProtKB-UniRule"/>
</dbReference>
<dbReference type="InterPro" id="IPR000291">
    <property type="entry name" value="D-Ala_lig_Van_CS"/>
</dbReference>
<evidence type="ECO:0000256" key="22">
    <source>
        <dbReference type="HAMAP-Rule" id="MF_00047"/>
    </source>
</evidence>
<evidence type="ECO:0000256" key="10">
    <source>
        <dbReference type="ARBA" id="ARBA00022741"/>
    </source>
</evidence>
<dbReference type="PROSITE" id="PS00843">
    <property type="entry name" value="DALA_DALA_LIGASE_1"/>
    <property type="match status" value="1"/>
</dbReference>
<dbReference type="GO" id="GO:0008360">
    <property type="term" value="P:regulation of cell shape"/>
    <property type="evidence" value="ECO:0007669"/>
    <property type="project" value="UniProtKB-KW"/>
</dbReference>
<evidence type="ECO:0000256" key="6">
    <source>
        <dbReference type="ARBA" id="ARBA00012216"/>
    </source>
</evidence>
<evidence type="ECO:0000256" key="2">
    <source>
        <dbReference type="ARBA" id="ARBA00003921"/>
    </source>
</evidence>
<keyword evidence="11 26" id="KW-0067">ATP-binding</keyword>
<comment type="cofactor">
    <cofactor evidence="1">
        <name>Mn(2+)</name>
        <dbReference type="ChEBI" id="CHEBI:29035"/>
    </cofactor>
</comment>
<feature type="binding site" evidence="25">
    <location>
        <position position="287"/>
    </location>
    <ligand>
        <name>Mg(2+)</name>
        <dbReference type="ChEBI" id="CHEBI:18420"/>
        <label>1</label>
    </ligand>
</feature>
<organism evidence="28 29">
    <name type="scientific">Priestia megaterium</name>
    <name type="common">Bacillus megaterium</name>
    <dbReference type="NCBI Taxonomy" id="1404"/>
    <lineage>
        <taxon>Bacteria</taxon>
        <taxon>Bacillati</taxon>
        <taxon>Bacillota</taxon>
        <taxon>Bacilli</taxon>
        <taxon>Bacillales</taxon>
        <taxon>Bacillaceae</taxon>
        <taxon>Priestia</taxon>
    </lineage>
</organism>
<evidence type="ECO:0000256" key="25">
    <source>
        <dbReference type="PIRSR" id="PIRSR039102-3"/>
    </source>
</evidence>
<dbReference type="Gene3D" id="3.40.50.20">
    <property type="match status" value="1"/>
</dbReference>
<comment type="cofactor">
    <cofactor evidence="25">
        <name>Mg(2+)</name>
        <dbReference type="ChEBI" id="CHEBI:18420"/>
    </cofactor>
    <cofactor evidence="25">
        <name>Mn(2+)</name>
        <dbReference type="ChEBI" id="CHEBI:29035"/>
    </cofactor>
    <text evidence="25">Binds 2 magnesium or manganese ions per subunit.</text>
</comment>
<dbReference type="EC" id="6.3.2.4" evidence="6 22"/>
<evidence type="ECO:0000256" key="12">
    <source>
        <dbReference type="ARBA" id="ARBA00022842"/>
    </source>
</evidence>
<evidence type="ECO:0000256" key="4">
    <source>
        <dbReference type="ARBA" id="ARBA00004752"/>
    </source>
</evidence>